<accession>X1RBE6</accession>
<protein>
    <submittedName>
        <fullName evidence="1">Uncharacterized protein</fullName>
    </submittedName>
</protein>
<organism evidence="1">
    <name type="scientific">marine sediment metagenome</name>
    <dbReference type="NCBI Taxonomy" id="412755"/>
    <lineage>
        <taxon>unclassified sequences</taxon>
        <taxon>metagenomes</taxon>
        <taxon>ecological metagenomes</taxon>
    </lineage>
</organism>
<name>X1RBE6_9ZZZZ</name>
<dbReference type="AlphaFoldDB" id="X1RBE6"/>
<feature type="non-terminal residue" evidence="1">
    <location>
        <position position="32"/>
    </location>
</feature>
<comment type="caution">
    <text evidence="1">The sequence shown here is derived from an EMBL/GenBank/DDBJ whole genome shotgun (WGS) entry which is preliminary data.</text>
</comment>
<gene>
    <name evidence="1" type="ORF">S06H3_67129</name>
</gene>
<dbReference type="EMBL" id="BARV01046260">
    <property type="protein sequence ID" value="GAI64356.1"/>
    <property type="molecule type" value="Genomic_DNA"/>
</dbReference>
<sequence>MLLLLLSPETNDKGLAMTSSFTTMMMVAQFLA</sequence>
<reference evidence="1" key="1">
    <citation type="journal article" date="2014" name="Front. Microbiol.">
        <title>High frequency of phylogenetically diverse reductive dehalogenase-homologous genes in deep subseafloor sedimentary metagenomes.</title>
        <authorList>
            <person name="Kawai M."/>
            <person name="Futagami T."/>
            <person name="Toyoda A."/>
            <person name="Takaki Y."/>
            <person name="Nishi S."/>
            <person name="Hori S."/>
            <person name="Arai W."/>
            <person name="Tsubouchi T."/>
            <person name="Morono Y."/>
            <person name="Uchiyama I."/>
            <person name="Ito T."/>
            <person name="Fujiyama A."/>
            <person name="Inagaki F."/>
            <person name="Takami H."/>
        </authorList>
    </citation>
    <scope>NUCLEOTIDE SEQUENCE</scope>
    <source>
        <strain evidence="1">Expedition CK06-06</strain>
    </source>
</reference>
<evidence type="ECO:0000313" key="1">
    <source>
        <dbReference type="EMBL" id="GAI64356.1"/>
    </source>
</evidence>
<proteinExistence type="predicted"/>
<dbReference type="Gene3D" id="3.40.50.10490">
    <property type="entry name" value="Glucose-6-phosphate isomerase like protein, domain 1"/>
    <property type="match status" value="1"/>
</dbReference>